<evidence type="ECO:0000256" key="3">
    <source>
        <dbReference type="HAMAP-Rule" id="MF_02119"/>
    </source>
</evidence>
<feature type="active site" description="Acyl-thioester intermediate" evidence="3">
    <location>
        <position position="138"/>
    </location>
</feature>
<dbReference type="EMBL" id="LAYZ01000002">
    <property type="protein sequence ID" value="KKK34897.1"/>
    <property type="molecule type" value="Genomic_DNA"/>
</dbReference>
<dbReference type="STRING" id="1432562.WN59_04385"/>
<comment type="caution">
    <text evidence="5">The sequence shown here is derived from an EMBL/GenBank/DDBJ whole genome shotgun (WGS) entry which is preliminary data.</text>
</comment>
<accession>A0A0M2SPQ4</accession>
<keyword evidence="1 3" id="KW-0808">Transferase</keyword>
<name>A0A0M2SPQ4_9STAP</name>
<dbReference type="RefSeq" id="WP_046513246.1">
    <property type="nucleotide sequence ID" value="NZ_LAYZ01000002.1"/>
</dbReference>
<dbReference type="InterPro" id="IPR024897">
    <property type="entry name" value="LipL"/>
</dbReference>
<feature type="site" description="Lowers pKa of active site Cys" evidence="3">
    <location>
        <position position="150"/>
    </location>
</feature>
<evidence type="ECO:0000256" key="1">
    <source>
        <dbReference type="ARBA" id="ARBA00022679"/>
    </source>
</evidence>
<evidence type="ECO:0000259" key="4">
    <source>
        <dbReference type="PROSITE" id="PS51733"/>
    </source>
</evidence>
<dbReference type="PANTHER" id="PTHR43679">
    <property type="entry name" value="OCTANOYLTRANSFERASE LIPM-RELATED"/>
    <property type="match status" value="1"/>
</dbReference>
<dbReference type="AlphaFoldDB" id="A0A0M2SPQ4"/>
<protein>
    <recommendedName>
        <fullName evidence="3">Octanoyl-[GcvH]:protein N-octanoyltransferase</fullName>
        <ecNumber evidence="3">2.3.1.204</ecNumber>
    </recommendedName>
    <alternativeName>
        <fullName evidence="3">Octanoyl-[GcvH]:E2 amidotransferase</fullName>
    </alternativeName>
</protein>
<reference evidence="5 6" key="1">
    <citation type="submission" date="2015-04" db="EMBL/GenBank/DDBJ databases">
        <title>Taxonomic description and genome sequence of Salinicoccus sediminis sp. nov., a novel hyper halotolerant bacterium isolated from marine sediment.</title>
        <authorList>
            <person name="Mathan Kumar R."/>
            <person name="Kaur G."/>
            <person name="Kumar N."/>
            <person name="Kumar A."/>
            <person name="Singh N.K."/>
            <person name="Kaur N."/>
            <person name="Mayilraj S."/>
        </authorList>
    </citation>
    <scope>NUCLEOTIDE SEQUENCE [LARGE SCALE GENOMIC DNA]</scope>
    <source>
        <strain evidence="5 6">SV-16</strain>
    </source>
</reference>
<dbReference type="EC" id="2.3.1.204" evidence="3"/>
<dbReference type="PANTHER" id="PTHR43679:SF2">
    <property type="entry name" value="OCTANOYL-[GCVH]:PROTEIN N-OCTANOYLTRANSFERASE"/>
    <property type="match status" value="1"/>
</dbReference>
<comment type="function">
    <text evidence="3">Catalyzes the amidotransfer (transamidation) of the octanoyl moiety from octanoyl-GcvH to the lipoyl domain of the E2 subunit of lipoate-dependent enzymes.</text>
</comment>
<dbReference type="PROSITE" id="PS51733">
    <property type="entry name" value="BPL_LPL_CATALYTIC"/>
    <property type="match status" value="1"/>
</dbReference>
<dbReference type="GO" id="GO:0009107">
    <property type="term" value="P:lipoate biosynthetic process"/>
    <property type="evidence" value="ECO:0007669"/>
    <property type="project" value="UniProtKB-UniRule"/>
</dbReference>
<keyword evidence="5" id="KW-0436">Ligase</keyword>
<evidence type="ECO:0000256" key="2">
    <source>
        <dbReference type="ARBA" id="ARBA00023315"/>
    </source>
</evidence>
<dbReference type="InterPro" id="IPR004143">
    <property type="entry name" value="BPL_LPL_catalytic"/>
</dbReference>
<sequence length="278" mass="31301">MDKLFGGRWQYVPIEAANHPYQSFAIDDLLQEMVTADGIPKMRAWVHDPYIILGLHDARLPYLEDGLKFLEDSGYDYILRNSGGLGVVLDDGVLNVSLILPKSAAPQIDDGYELILGMVRAAFPDAPVEAYEIVNSYCPGSYDLSIGGRKFAGISQRRIRQGIAVQIYLCVSGRGSLRAEIMRDFYRLSKADDITRFTYPDVHPEDMASLNELLDENFRVEDVLRRMKGVIGSSGGTLEDLPGLTEGQRERYDGFLKRMKQRNEKIRAEKDDEIFPGL</sequence>
<comment type="pathway">
    <text evidence="3">Protein modification; protein lipoylation via endogenous pathway; protein N(6)-(lipoyl)lysine from octanoyl-[acyl-carrier-protein].</text>
</comment>
<comment type="miscellaneous">
    <text evidence="3">The reaction proceeds via a thioester-linked acyl-enzyme intermediate.</text>
</comment>
<dbReference type="InterPro" id="IPR045864">
    <property type="entry name" value="aa-tRNA-synth_II/BPL/LPL"/>
</dbReference>
<dbReference type="PATRIC" id="fig|1432562.3.peg.856"/>
<evidence type="ECO:0000313" key="6">
    <source>
        <dbReference type="Proteomes" id="UP000034287"/>
    </source>
</evidence>
<feature type="domain" description="BPL/LPL catalytic" evidence="4">
    <location>
        <begin position="36"/>
        <end position="218"/>
    </location>
</feature>
<dbReference type="Pfam" id="PF21948">
    <property type="entry name" value="LplA-B_cat"/>
    <property type="match status" value="1"/>
</dbReference>
<gene>
    <name evidence="3" type="primary">lipL</name>
    <name evidence="5" type="ORF">WN59_04385</name>
</gene>
<dbReference type="SUPFAM" id="SSF55681">
    <property type="entry name" value="Class II aaRS and biotin synthetases"/>
    <property type="match status" value="1"/>
</dbReference>
<dbReference type="CDD" id="cd16443">
    <property type="entry name" value="LplA"/>
    <property type="match status" value="1"/>
</dbReference>
<dbReference type="Gene3D" id="3.30.930.10">
    <property type="entry name" value="Bira Bifunctional Protein, Domain 2"/>
    <property type="match status" value="1"/>
</dbReference>
<dbReference type="OrthoDB" id="2080934at2"/>
<dbReference type="GO" id="GO:0009249">
    <property type="term" value="P:protein lipoylation"/>
    <property type="evidence" value="ECO:0007669"/>
    <property type="project" value="UniProtKB-UniRule"/>
</dbReference>
<organism evidence="5 6">
    <name type="scientific">Salinicoccus sediminis</name>
    <dbReference type="NCBI Taxonomy" id="1432562"/>
    <lineage>
        <taxon>Bacteria</taxon>
        <taxon>Bacillati</taxon>
        <taxon>Bacillota</taxon>
        <taxon>Bacilli</taxon>
        <taxon>Bacillales</taxon>
        <taxon>Staphylococcaceae</taxon>
        <taxon>Salinicoccus</taxon>
    </lineage>
</organism>
<dbReference type="InterPro" id="IPR050664">
    <property type="entry name" value="Octanoyltrans_LipM/LipL"/>
</dbReference>
<proteinExistence type="inferred from homology"/>
<comment type="catalytic activity">
    <reaction evidence="3">
        <text>N(6)-octanoyl-L-lysyl-[glycine-cleavage complex H protein] + L-lysyl-[lipoyl-carrier protein] = N(6)-octanoyl-L-lysyl-[lipoyl-carrier protein] + L-lysyl-[glycine-cleavage complex H protein]</text>
        <dbReference type="Rhea" id="RHEA:20213"/>
        <dbReference type="Rhea" id="RHEA-COMP:10500"/>
        <dbReference type="Rhea" id="RHEA-COMP:10501"/>
        <dbReference type="Rhea" id="RHEA-COMP:10503"/>
        <dbReference type="Rhea" id="RHEA-COMP:10504"/>
        <dbReference type="ChEBI" id="CHEBI:29969"/>
        <dbReference type="ChEBI" id="CHEBI:78809"/>
        <dbReference type="EC" id="2.3.1.204"/>
    </reaction>
</comment>
<comment type="similarity">
    <text evidence="3">Belongs to the octanoyltransferase LipL family.</text>
</comment>
<evidence type="ECO:0000313" key="5">
    <source>
        <dbReference type="EMBL" id="KKK34897.1"/>
    </source>
</evidence>
<keyword evidence="6" id="KW-1185">Reference proteome</keyword>
<dbReference type="Proteomes" id="UP000034287">
    <property type="component" value="Unassembled WGS sequence"/>
</dbReference>
<dbReference type="GO" id="GO:0016874">
    <property type="term" value="F:ligase activity"/>
    <property type="evidence" value="ECO:0007669"/>
    <property type="project" value="UniProtKB-KW"/>
</dbReference>
<dbReference type="GO" id="GO:0033819">
    <property type="term" value="F:lipoyl(octanoyl) transferase activity"/>
    <property type="evidence" value="ECO:0007669"/>
    <property type="project" value="InterPro"/>
</dbReference>
<keyword evidence="2 3" id="KW-0012">Acyltransferase</keyword>
<dbReference type="HAMAP" id="MF_02119">
    <property type="entry name" value="LipL"/>
    <property type="match status" value="1"/>
</dbReference>